<feature type="region of interest" description="Disordered" evidence="3">
    <location>
        <begin position="1026"/>
        <end position="1067"/>
    </location>
</feature>
<dbReference type="GO" id="GO:0047372">
    <property type="term" value="F:monoacylglycerol lipase activity"/>
    <property type="evidence" value="ECO:0007669"/>
    <property type="project" value="TreeGrafter"/>
</dbReference>
<dbReference type="OrthoDB" id="5368485at2759"/>
<evidence type="ECO:0000256" key="3">
    <source>
        <dbReference type="SAM" id="MobiDB-lite"/>
    </source>
</evidence>
<feature type="region of interest" description="Disordered" evidence="3">
    <location>
        <begin position="302"/>
        <end position="357"/>
    </location>
</feature>
<keyword evidence="6" id="KW-1185">Reference proteome</keyword>
<feature type="compositionally biased region" description="Basic and acidic residues" evidence="3">
    <location>
        <begin position="974"/>
        <end position="992"/>
    </location>
</feature>
<evidence type="ECO:0000256" key="2">
    <source>
        <dbReference type="ARBA" id="ARBA00022963"/>
    </source>
</evidence>
<feature type="region of interest" description="Disordered" evidence="3">
    <location>
        <begin position="836"/>
        <end position="863"/>
    </location>
</feature>
<reference evidence="5" key="1">
    <citation type="submission" date="2021-03" db="EMBL/GenBank/DDBJ databases">
        <title>Comparative genomics and phylogenomic investigation of the class Geoglossomycetes provide insights into ecological specialization and systematics.</title>
        <authorList>
            <person name="Melie T."/>
            <person name="Pirro S."/>
            <person name="Miller A.N."/>
            <person name="Quandt A."/>
        </authorList>
    </citation>
    <scope>NUCLEOTIDE SEQUENCE</scope>
    <source>
        <strain evidence="5">GBOQ0MN5Z8</strain>
    </source>
</reference>
<dbReference type="PANTHER" id="PTHR12482:SF62">
    <property type="entry name" value="LIPASE ROG1-RELATED"/>
    <property type="match status" value="1"/>
</dbReference>
<dbReference type="InterPro" id="IPR029058">
    <property type="entry name" value="AB_hydrolase_fold"/>
</dbReference>
<sequence>MSGGSLFECSLLHEHINSHRYRTKDQYTLTYTPSEDRILPIPSALHVRLKNTSAIPLRAAYLHGPYTLYVAAYASTFNPNRKVESPKRDGVPQFEPNLKAGGVWTAKLVVPEEIRRASETAAARYGPENEKKGVSWVIEIASQVIFSASASVHYELLVGRDENSLGLGFPTIGSAGYPAGQVQDHRQDPGHHVGHNPLRPKGVFSKAIKLEVDDTESLWNTPPFPKENYGGNERGADREYPDPGEEDIPAADRERGGMQGVGDKRQKVHLVVLTHGLHGNLGADMLYLKEAIDATAKQAREDAKERSAIRKKSQEMKGPSEQLGSGSSRQEAGSSNSLNHEPLSQGNSTDGCIEDDGDGDEQVIVRGFAGNAVRTERGIKYLGKRLAKYVLQMTFPDQPFLPVKRSTTRSLTWALTGQQPDGPQAGEPAHKGSTIHREMKSKDPVYKITSISFISHSLGGLIQTYALAYIQKHSPHFFDNIRPINFITLATPFLGLSNENPLYVKFALDFGLVGRTGQDLGLTWRPPTLARSGWDAVIGGLSTGAHNRKDQASLSKPLLRVLPTGPAHEVLKRFRNRTVYANVVNDGIVPLRTSCLLFLDWQGLGRVEKARRENGVVGTMAGWGWAELTGATSSSRGKSLLIDEGDSDPSDEGSNTPTRRGHGETVPQPSETNDGDNDVTGSLNPTAYQFLSSDRNSRGGEAPPHRELLARTPSNGLGGFFRFFQPSQGKAHPKSSKAYKRGQTMSPTRDPVSDRSSCSVERREELCNVAGPAAPNKRLSATRGELAVGNEDDDLAPPKTTIFESAGDVLNPPIPPTDFIIDPSKRSRTIFHDRIYQPQDIPPPPIKHRVTSRGRDSTDTDTATVSTVSSAYGNEDTSSMSVEEKIARAYHHDLSWRKVLVRLEPDAHNNMIVRRMFSNAYGWPVVQHLCDTHFADNYVTQTRDGELGVEQVKGRDKGVNAGGGGVATEGPQLRTDRQSAAEKPEERDKLHEMVSPTGSRSNNRIPISRAGTFDSAQWSDAYLEVTDDEDDTDQSPSEARGGLEGGILGRFLGPLSPASAETPTVGTSDAEITGFLSAPPASTHIEIAPSDPGQANQRDVSPIPSLPVSITEDATHVGLRRPLDGIRVAKRREGDGQAAGDRDEGGIVEEVARLSTSVSR</sequence>
<feature type="region of interest" description="Disordered" evidence="3">
    <location>
        <begin position="1130"/>
        <end position="1160"/>
    </location>
</feature>
<dbReference type="EMBL" id="JAGHQL010000077">
    <property type="protein sequence ID" value="KAH0541498.1"/>
    <property type="molecule type" value="Genomic_DNA"/>
</dbReference>
<keyword evidence="2" id="KW-0442">Lipid degradation</keyword>
<comment type="caution">
    <text evidence="5">The sequence shown here is derived from an EMBL/GenBank/DDBJ whole genome shotgun (WGS) entry which is preliminary data.</text>
</comment>
<feature type="region of interest" description="Disordered" evidence="3">
    <location>
        <begin position="1087"/>
        <end position="1106"/>
    </location>
</feature>
<evidence type="ECO:0000256" key="1">
    <source>
        <dbReference type="ARBA" id="ARBA00007920"/>
    </source>
</evidence>
<feature type="domain" description="DUF676" evidence="4">
    <location>
        <begin position="448"/>
        <end position="593"/>
    </location>
</feature>
<feature type="domain" description="DUF676" evidence="4">
    <location>
        <begin position="265"/>
        <end position="305"/>
    </location>
</feature>
<proteinExistence type="inferred from homology"/>
<accession>A0A9P8I1A2</accession>
<evidence type="ECO:0000313" key="5">
    <source>
        <dbReference type="EMBL" id="KAH0541498.1"/>
    </source>
</evidence>
<keyword evidence="2" id="KW-0443">Lipid metabolism</keyword>
<dbReference type="SUPFAM" id="SSF53474">
    <property type="entry name" value="alpha/beta-Hydrolases"/>
    <property type="match status" value="1"/>
</dbReference>
<feature type="compositionally biased region" description="Basic and acidic residues" evidence="3">
    <location>
        <begin position="695"/>
        <end position="709"/>
    </location>
</feature>
<feature type="compositionally biased region" description="Basic and acidic residues" evidence="3">
    <location>
        <begin position="302"/>
        <end position="315"/>
    </location>
</feature>
<gene>
    <name evidence="5" type="ORF">FGG08_004039</name>
</gene>
<feature type="region of interest" description="Disordered" evidence="3">
    <location>
        <begin position="216"/>
        <end position="262"/>
    </location>
</feature>
<feature type="compositionally biased region" description="Polar residues" evidence="3">
    <location>
        <begin position="322"/>
        <end position="350"/>
    </location>
</feature>
<protein>
    <recommendedName>
        <fullName evidence="4">DUF676 domain-containing protein</fullName>
    </recommendedName>
</protein>
<name>A0A9P8I1A2_9PEZI</name>
<dbReference type="PANTHER" id="PTHR12482">
    <property type="entry name" value="LIPASE ROG1-RELATED-RELATED"/>
    <property type="match status" value="1"/>
</dbReference>
<organism evidence="5 6">
    <name type="scientific">Glutinoglossum americanum</name>
    <dbReference type="NCBI Taxonomy" id="1670608"/>
    <lineage>
        <taxon>Eukaryota</taxon>
        <taxon>Fungi</taxon>
        <taxon>Dikarya</taxon>
        <taxon>Ascomycota</taxon>
        <taxon>Pezizomycotina</taxon>
        <taxon>Geoglossomycetes</taxon>
        <taxon>Geoglossales</taxon>
        <taxon>Geoglossaceae</taxon>
        <taxon>Glutinoglossum</taxon>
    </lineage>
</organism>
<dbReference type="InterPro" id="IPR044294">
    <property type="entry name" value="Lipase-like"/>
</dbReference>
<feature type="compositionally biased region" description="Basic and acidic residues" evidence="3">
    <location>
        <begin position="1131"/>
        <end position="1145"/>
    </location>
</feature>
<dbReference type="Pfam" id="PF05057">
    <property type="entry name" value="DUF676"/>
    <property type="match status" value="2"/>
</dbReference>
<evidence type="ECO:0000313" key="6">
    <source>
        <dbReference type="Proteomes" id="UP000698800"/>
    </source>
</evidence>
<feature type="compositionally biased region" description="Polar residues" evidence="3">
    <location>
        <begin position="679"/>
        <end position="694"/>
    </location>
</feature>
<feature type="region of interest" description="Disordered" evidence="3">
    <location>
        <begin position="954"/>
        <end position="1011"/>
    </location>
</feature>
<dbReference type="InterPro" id="IPR007751">
    <property type="entry name" value="DUF676_lipase-like"/>
</dbReference>
<dbReference type="Gene3D" id="3.40.50.1820">
    <property type="entry name" value="alpha/beta hydrolase"/>
    <property type="match status" value="1"/>
</dbReference>
<feature type="compositionally biased region" description="Basic residues" evidence="3">
    <location>
        <begin position="731"/>
        <end position="740"/>
    </location>
</feature>
<evidence type="ECO:0000259" key="4">
    <source>
        <dbReference type="Pfam" id="PF05057"/>
    </source>
</evidence>
<comment type="similarity">
    <text evidence="1">Belongs to the putative lipase ROG1 family.</text>
</comment>
<dbReference type="GO" id="GO:0016042">
    <property type="term" value="P:lipid catabolic process"/>
    <property type="evidence" value="ECO:0007669"/>
    <property type="project" value="UniProtKB-KW"/>
</dbReference>
<feature type="region of interest" description="Disordered" evidence="3">
    <location>
        <begin position="636"/>
        <end position="758"/>
    </location>
</feature>
<feature type="compositionally biased region" description="Polar residues" evidence="3">
    <location>
        <begin position="996"/>
        <end position="1005"/>
    </location>
</feature>
<dbReference type="AlphaFoldDB" id="A0A9P8I1A2"/>
<dbReference type="Proteomes" id="UP000698800">
    <property type="component" value="Unassembled WGS sequence"/>
</dbReference>